<reference evidence="9" key="1">
    <citation type="submission" date="2021-01" db="EMBL/GenBank/DDBJ databases">
        <title>Whole genome shotgun sequence of Virgisporangium ochraceum NBRC 16418.</title>
        <authorList>
            <person name="Komaki H."/>
            <person name="Tamura T."/>
        </authorList>
    </citation>
    <scope>NUCLEOTIDE SEQUENCE</scope>
    <source>
        <strain evidence="9">NBRC 16418</strain>
    </source>
</reference>
<dbReference type="Pfam" id="PF19053">
    <property type="entry name" value="EccD"/>
    <property type="match status" value="1"/>
</dbReference>
<dbReference type="RefSeq" id="WP_203929269.1">
    <property type="nucleotide sequence ID" value="NZ_BOPH01000061.1"/>
</dbReference>
<dbReference type="EMBL" id="BOPH01000061">
    <property type="protein sequence ID" value="GIJ69339.1"/>
    <property type="molecule type" value="Genomic_DNA"/>
</dbReference>
<evidence type="ECO:0000256" key="6">
    <source>
        <dbReference type="ARBA" id="ARBA00023136"/>
    </source>
</evidence>
<dbReference type="Gene3D" id="3.10.20.90">
    <property type="entry name" value="Phosphatidylinositol 3-kinase Catalytic Subunit, Chain A, domain 1"/>
    <property type="match status" value="1"/>
</dbReference>
<dbReference type="AlphaFoldDB" id="A0A8J4EC73"/>
<evidence type="ECO:0000256" key="5">
    <source>
        <dbReference type="ARBA" id="ARBA00022989"/>
    </source>
</evidence>
<keyword evidence="3" id="KW-1003">Cell membrane</keyword>
<comment type="caution">
    <text evidence="9">The sequence shown here is derived from an EMBL/GenBank/DDBJ whole genome shotgun (WGS) entry which is preliminary data.</text>
</comment>
<organism evidence="9 10">
    <name type="scientific">Virgisporangium ochraceum</name>
    <dbReference type="NCBI Taxonomy" id="65505"/>
    <lineage>
        <taxon>Bacteria</taxon>
        <taxon>Bacillati</taxon>
        <taxon>Actinomycetota</taxon>
        <taxon>Actinomycetes</taxon>
        <taxon>Micromonosporales</taxon>
        <taxon>Micromonosporaceae</taxon>
        <taxon>Virgisporangium</taxon>
    </lineage>
</organism>
<feature type="transmembrane region" description="Helical" evidence="7">
    <location>
        <begin position="196"/>
        <end position="213"/>
    </location>
</feature>
<evidence type="ECO:0000256" key="3">
    <source>
        <dbReference type="ARBA" id="ARBA00022475"/>
    </source>
</evidence>
<feature type="transmembrane region" description="Helical" evidence="7">
    <location>
        <begin position="301"/>
        <end position="320"/>
    </location>
</feature>
<dbReference type="Pfam" id="PF08817">
    <property type="entry name" value="YukD"/>
    <property type="match status" value="1"/>
</dbReference>
<evidence type="ECO:0000256" key="2">
    <source>
        <dbReference type="ARBA" id="ARBA00006162"/>
    </source>
</evidence>
<dbReference type="InterPro" id="IPR044049">
    <property type="entry name" value="EccD_transm"/>
</dbReference>
<feature type="transmembrane region" description="Helical" evidence="7">
    <location>
        <begin position="351"/>
        <end position="370"/>
    </location>
</feature>
<dbReference type="GO" id="GO:0005886">
    <property type="term" value="C:plasma membrane"/>
    <property type="evidence" value="ECO:0007669"/>
    <property type="project" value="UniProtKB-SubCell"/>
</dbReference>
<accession>A0A8J4EC73</accession>
<feature type="domain" description="EccD-like transmembrane" evidence="8">
    <location>
        <begin position="119"/>
        <end position="436"/>
    </location>
</feature>
<evidence type="ECO:0000259" key="8">
    <source>
        <dbReference type="Pfam" id="PF19053"/>
    </source>
</evidence>
<evidence type="ECO:0000256" key="7">
    <source>
        <dbReference type="SAM" id="Phobius"/>
    </source>
</evidence>
<sequence length="440" mass="45340">MTAPQTATGHLSRVTLAGPRRRIDLVLPADEPIGLLLPEVVGMVGLPPMDDSRGYQISTLDGTVLDPGTSLRTAEITDGSMLRVDPILEAPPAAIVHDVSDEVADDLDRRRWRWGDRSRVGTATAVIVLTATLAAVLAGPRLGEVSVTLIGAAVAFAGIGVGAFGRRVVGVAVLVSGAAMVMTTIPAWTADRPLRYTLWAVGVAITVVALGTVTGNRRAGVLGGGTLLVLLACWSTMIALDMPGGRVAAIMTIVSVGVLGVLPRMAMMASGLTRLDDLRSGDEPVSRVAVLAAVDSAHRGLAAATVAAAASATLAGVVLAATPGPWTLALASLVSVALLLRMRAFPLAVEVVALVAGSLAVMAGLLARWIREAPDLWWGPPSAALGVGAIALVVLAYRPPPHVLARARQNADRFEALAVIALVPVTVGVFGLYSRLLDTF</sequence>
<feature type="transmembrane region" description="Helical" evidence="7">
    <location>
        <begin position="417"/>
        <end position="436"/>
    </location>
</feature>
<keyword evidence="5 7" id="KW-1133">Transmembrane helix</keyword>
<dbReference type="Proteomes" id="UP000635606">
    <property type="component" value="Unassembled WGS sequence"/>
</dbReference>
<feature type="transmembrane region" description="Helical" evidence="7">
    <location>
        <begin position="376"/>
        <end position="397"/>
    </location>
</feature>
<evidence type="ECO:0000256" key="1">
    <source>
        <dbReference type="ARBA" id="ARBA00004651"/>
    </source>
</evidence>
<proteinExistence type="inferred from homology"/>
<feature type="transmembrane region" description="Helical" evidence="7">
    <location>
        <begin position="326"/>
        <end position="344"/>
    </location>
</feature>
<evidence type="ECO:0000313" key="10">
    <source>
        <dbReference type="Proteomes" id="UP000635606"/>
    </source>
</evidence>
<comment type="subcellular location">
    <subcellularLocation>
        <location evidence="1">Cell membrane</location>
        <topology evidence="1">Multi-pass membrane protein</topology>
    </subcellularLocation>
</comment>
<dbReference type="InterPro" id="IPR006707">
    <property type="entry name" value="T7SS_EccD"/>
</dbReference>
<feature type="transmembrane region" description="Helical" evidence="7">
    <location>
        <begin position="171"/>
        <end position="190"/>
    </location>
</feature>
<feature type="transmembrane region" description="Helical" evidence="7">
    <location>
        <begin position="246"/>
        <end position="266"/>
    </location>
</feature>
<dbReference type="NCBIfam" id="TIGR03920">
    <property type="entry name" value="T7SS_EccD"/>
    <property type="match status" value="1"/>
</dbReference>
<feature type="transmembrane region" description="Helical" evidence="7">
    <location>
        <begin position="145"/>
        <end position="164"/>
    </location>
</feature>
<keyword evidence="4 7" id="KW-0812">Transmembrane</keyword>
<name>A0A8J4EC73_9ACTN</name>
<gene>
    <name evidence="9" type="ORF">Voc01_042560</name>
</gene>
<keyword evidence="10" id="KW-1185">Reference proteome</keyword>
<keyword evidence="6 7" id="KW-0472">Membrane</keyword>
<protein>
    <recommendedName>
        <fullName evidence="8">EccD-like transmembrane domain-containing protein</fullName>
    </recommendedName>
</protein>
<evidence type="ECO:0000313" key="9">
    <source>
        <dbReference type="EMBL" id="GIJ69339.1"/>
    </source>
</evidence>
<feature type="transmembrane region" description="Helical" evidence="7">
    <location>
        <begin position="120"/>
        <end position="139"/>
    </location>
</feature>
<feature type="transmembrane region" description="Helical" evidence="7">
    <location>
        <begin position="220"/>
        <end position="240"/>
    </location>
</feature>
<evidence type="ECO:0000256" key="4">
    <source>
        <dbReference type="ARBA" id="ARBA00022692"/>
    </source>
</evidence>
<dbReference type="InterPro" id="IPR024962">
    <property type="entry name" value="YukD-like"/>
</dbReference>
<comment type="similarity">
    <text evidence="2">Belongs to the EccD/Snm4 family.</text>
</comment>